<feature type="transmembrane region" description="Helical" evidence="6">
    <location>
        <begin position="185"/>
        <end position="205"/>
    </location>
</feature>
<dbReference type="STRING" id="39492.ERS852540_00634"/>
<feature type="transmembrane region" description="Helical" evidence="6">
    <location>
        <begin position="466"/>
        <end position="486"/>
    </location>
</feature>
<dbReference type="GO" id="GO:0005886">
    <property type="term" value="C:plasma membrane"/>
    <property type="evidence" value="ECO:0007669"/>
    <property type="project" value="UniProtKB-SubCell"/>
</dbReference>
<evidence type="ECO:0000256" key="2">
    <source>
        <dbReference type="ARBA" id="ARBA00022475"/>
    </source>
</evidence>
<comment type="subcellular location">
    <subcellularLocation>
        <location evidence="1">Cell membrane</location>
        <topology evidence="1">Multi-pass membrane protein</topology>
    </subcellularLocation>
</comment>
<feature type="transmembrane region" description="Helical" evidence="6">
    <location>
        <begin position="342"/>
        <end position="366"/>
    </location>
</feature>
<proteinExistence type="predicted"/>
<dbReference type="PANTHER" id="PTHR30250:SF26">
    <property type="entry name" value="PSMA PROTEIN"/>
    <property type="match status" value="1"/>
</dbReference>
<dbReference type="InterPro" id="IPR002797">
    <property type="entry name" value="Polysacc_synth"/>
</dbReference>
<name>A0A174ZG13_9FIRM</name>
<sequence>MKIDQIKMGSLLSYLSLILGTVVSLVYTPIMIERLGQSEYGVYSIVLPMVSYLNLFSFGLGSAYTRFYTRYKEANDKYNMAKLNGMFLAIYSLLGVLVLIVGFTIAANPRLAFGQKLTEEEIELAVRLMYIMTVTAAVSFPLSVFESNTMVNERYIFLKLLAIVKSVINPLLIIPLLMIGLRSEAIAYMSLAFTLFSGVLNIIYCNKKLAIRFYFRDFDFKLLKSMFKFTGWVFVGIVVDQLNWSVDKLLLAWMHGSNEVATYNVASQLNIYYMSMATTFSGILTPRVHQMVANKVPDKQISDLFIRVGRFQFTILTMILFGFVAVGYPFVLLWAGEANANAFVIALLLFIPTILPSIQNLGIEILRAKNMHKFRSLVYVLVAVLNIVISIPLCALFGAVGVAIGTAIPVFIGNGLIMNWYYNKYIGLDIPRFWRRITALLPSLVVPAIAAILIACLAHASGYLGILFWGVIYVVIFIVSVWLIGLTPREKEIVTSPLKRIIYKILSKLLRL</sequence>
<feature type="transmembrane region" description="Helical" evidence="6">
    <location>
        <begin position="404"/>
        <end position="422"/>
    </location>
</feature>
<dbReference type="Pfam" id="PF01943">
    <property type="entry name" value="Polysacc_synt"/>
    <property type="match status" value="1"/>
</dbReference>
<feature type="transmembrane region" description="Helical" evidence="6">
    <location>
        <begin position="127"/>
        <end position="145"/>
    </location>
</feature>
<evidence type="ECO:0000256" key="1">
    <source>
        <dbReference type="ARBA" id="ARBA00004651"/>
    </source>
</evidence>
<evidence type="ECO:0000313" key="8">
    <source>
        <dbReference type="Proteomes" id="UP000095662"/>
    </source>
</evidence>
<dbReference type="Proteomes" id="UP000095662">
    <property type="component" value="Unassembled WGS sequence"/>
</dbReference>
<reference evidence="7 8" key="1">
    <citation type="submission" date="2015-09" db="EMBL/GenBank/DDBJ databases">
        <authorList>
            <consortium name="Pathogen Informatics"/>
        </authorList>
    </citation>
    <scope>NUCLEOTIDE SEQUENCE [LARGE SCALE GENOMIC DNA]</scope>
    <source>
        <strain evidence="7 8">2789STDY5834928</strain>
    </source>
</reference>
<protein>
    <submittedName>
        <fullName evidence="7">Colanic acid exporter</fullName>
    </submittedName>
</protein>
<keyword evidence="2" id="KW-1003">Cell membrane</keyword>
<gene>
    <name evidence="7" type="ORF">ERS852540_00634</name>
</gene>
<evidence type="ECO:0000256" key="4">
    <source>
        <dbReference type="ARBA" id="ARBA00022989"/>
    </source>
</evidence>
<evidence type="ECO:0000256" key="5">
    <source>
        <dbReference type="ARBA" id="ARBA00023136"/>
    </source>
</evidence>
<evidence type="ECO:0000313" key="7">
    <source>
        <dbReference type="EMBL" id="CUQ83126.1"/>
    </source>
</evidence>
<feature type="transmembrane region" description="Helical" evidence="6">
    <location>
        <begin position="434"/>
        <end position="460"/>
    </location>
</feature>
<feature type="transmembrane region" description="Helical" evidence="6">
    <location>
        <begin position="157"/>
        <end position="179"/>
    </location>
</feature>
<evidence type="ECO:0000256" key="6">
    <source>
        <dbReference type="SAM" id="Phobius"/>
    </source>
</evidence>
<evidence type="ECO:0000256" key="3">
    <source>
        <dbReference type="ARBA" id="ARBA00022692"/>
    </source>
</evidence>
<keyword evidence="5 6" id="KW-0472">Membrane</keyword>
<dbReference type="PANTHER" id="PTHR30250">
    <property type="entry name" value="PST FAMILY PREDICTED COLANIC ACID TRANSPORTER"/>
    <property type="match status" value="1"/>
</dbReference>
<dbReference type="InterPro" id="IPR050833">
    <property type="entry name" value="Poly_Biosynth_Transport"/>
</dbReference>
<feature type="transmembrane region" description="Helical" evidence="6">
    <location>
        <begin position="313"/>
        <end position="336"/>
    </location>
</feature>
<feature type="transmembrane region" description="Helical" evidence="6">
    <location>
        <begin position="12"/>
        <end position="30"/>
    </location>
</feature>
<organism evidence="7 8">
    <name type="scientific">[Eubacterium] siraeum</name>
    <dbReference type="NCBI Taxonomy" id="39492"/>
    <lineage>
        <taxon>Bacteria</taxon>
        <taxon>Bacillati</taxon>
        <taxon>Bacillota</taxon>
        <taxon>Clostridia</taxon>
        <taxon>Eubacteriales</taxon>
        <taxon>Oscillospiraceae</taxon>
        <taxon>Oscillospiraceae incertae sedis</taxon>
    </lineage>
</organism>
<dbReference type="AlphaFoldDB" id="A0A174ZG13"/>
<feature type="transmembrane region" description="Helical" evidence="6">
    <location>
        <begin position="85"/>
        <end position="107"/>
    </location>
</feature>
<keyword evidence="4 6" id="KW-1133">Transmembrane helix</keyword>
<dbReference type="EMBL" id="CZBY01000003">
    <property type="protein sequence ID" value="CUQ83126.1"/>
    <property type="molecule type" value="Genomic_DNA"/>
</dbReference>
<keyword evidence="3 6" id="KW-0812">Transmembrane</keyword>
<accession>A0A174ZG13</accession>
<feature type="transmembrane region" description="Helical" evidence="6">
    <location>
        <begin position="42"/>
        <end position="64"/>
    </location>
</feature>
<feature type="transmembrane region" description="Helical" evidence="6">
    <location>
        <begin position="378"/>
        <end position="398"/>
    </location>
</feature>
<dbReference type="OrthoDB" id="5751261at2"/>